<name>X1N2M0_9ZZZZ</name>
<evidence type="ECO:0000313" key="1">
    <source>
        <dbReference type="EMBL" id="GAI24481.1"/>
    </source>
</evidence>
<protein>
    <submittedName>
        <fullName evidence="1">Uncharacterized protein</fullName>
    </submittedName>
</protein>
<dbReference type="AlphaFoldDB" id="X1N2M0"/>
<dbReference type="EMBL" id="BARV01021509">
    <property type="protein sequence ID" value="GAI24481.1"/>
    <property type="molecule type" value="Genomic_DNA"/>
</dbReference>
<organism evidence="1">
    <name type="scientific">marine sediment metagenome</name>
    <dbReference type="NCBI Taxonomy" id="412755"/>
    <lineage>
        <taxon>unclassified sequences</taxon>
        <taxon>metagenomes</taxon>
        <taxon>ecological metagenomes</taxon>
    </lineage>
</organism>
<accession>X1N2M0</accession>
<comment type="caution">
    <text evidence="1">The sequence shown here is derived from an EMBL/GenBank/DDBJ whole genome shotgun (WGS) entry which is preliminary data.</text>
</comment>
<proteinExistence type="predicted"/>
<reference evidence="1" key="1">
    <citation type="journal article" date="2014" name="Front. Microbiol.">
        <title>High frequency of phylogenetically diverse reductive dehalogenase-homologous genes in deep subseafloor sedimentary metagenomes.</title>
        <authorList>
            <person name="Kawai M."/>
            <person name="Futagami T."/>
            <person name="Toyoda A."/>
            <person name="Takaki Y."/>
            <person name="Nishi S."/>
            <person name="Hori S."/>
            <person name="Arai W."/>
            <person name="Tsubouchi T."/>
            <person name="Morono Y."/>
            <person name="Uchiyama I."/>
            <person name="Ito T."/>
            <person name="Fujiyama A."/>
            <person name="Inagaki F."/>
            <person name="Takami H."/>
        </authorList>
    </citation>
    <scope>NUCLEOTIDE SEQUENCE</scope>
    <source>
        <strain evidence="1">Expedition CK06-06</strain>
    </source>
</reference>
<gene>
    <name evidence="1" type="ORF">S06H3_35624</name>
</gene>
<sequence length="139" mass="15632">MAKWKEKMKEWGGGDLTFLSSDGEVIMFIVVDDPQLLQGKFKGNPQERIGCPVVTDEGFVLFITGKRVARKLSKFEDRFKDTAFMVIRHGESGDINASYEVNILDNEAKTEQLFAIAKKEYKPALLKQAIKDAKEVMAG</sequence>